<feature type="transmembrane region" description="Helical" evidence="8">
    <location>
        <begin position="101"/>
        <end position="119"/>
    </location>
</feature>
<feature type="transmembrane region" description="Helical" evidence="8">
    <location>
        <begin position="158"/>
        <end position="183"/>
    </location>
</feature>
<keyword evidence="4" id="KW-0997">Cell inner membrane</keyword>
<feature type="transmembrane region" description="Helical" evidence="8">
    <location>
        <begin position="75"/>
        <end position="95"/>
    </location>
</feature>
<dbReference type="GO" id="GO:0032259">
    <property type="term" value="P:methylation"/>
    <property type="evidence" value="ECO:0007669"/>
    <property type="project" value="UniProtKB-KW"/>
</dbReference>
<reference evidence="11" key="1">
    <citation type="submission" date="2018-06" db="EMBL/GenBank/DDBJ databases">
        <authorList>
            <person name="Zhirakovskaya E."/>
        </authorList>
    </citation>
    <scope>NUCLEOTIDE SEQUENCE</scope>
</reference>
<accession>A0A3B0R7T9</accession>
<dbReference type="EMBL" id="UOEA01000056">
    <property type="protein sequence ID" value="VAV83918.1"/>
    <property type="molecule type" value="Genomic_DNA"/>
</dbReference>
<evidence type="ECO:0000313" key="11">
    <source>
        <dbReference type="EMBL" id="VAV83918.1"/>
    </source>
</evidence>
<evidence type="ECO:0000259" key="10">
    <source>
        <dbReference type="Pfam" id="PF06750"/>
    </source>
</evidence>
<feature type="transmembrane region" description="Helical" evidence="8">
    <location>
        <begin position="6"/>
        <end position="26"/>
    </location>
</feature>
<gene>
    <name evidence="11" type="ORF">MNBD_DELTA01-1579</name>
</gene>
<dbReference type="Pfam" id="PF01478">
    <property type="entry name" value="Peptidase_A24"/>
    <property type="match status" value="1"/>
</dbReference>
<dbReference type="InterPro" id="IPR014032">
    <property type="entry name" value="Peptidase_A24A_bac"/>
</dbReference>
<feature type="transmembrane region" description="Helical" evidence="8">
    <location>
        <begin position="249"/>
        <end position="269"/>
    </location>
</feature>
<dbReference type="InterPro" id="IPR050882">
    <property type="entry name" value="Prepilin_peptidase/N-MTase"/>
</dbReference>
<dbReference type="EC" id="3.4.23.43" evidence="11"/>
<evidence type="ECO:0000256" key="4">
    <source>
        <dbReference type="ARBA" id="ARBA00022519"/>
    </source>
</evidence>
<dbReference type="GO" id="GO:0005886">
    <property type="term" value="C:plasma membrane"/>
    <property type="evidence" value="ECO:0007669"/>
    <property type="project" value="UniProtKB-SubCell"/>
</dbReference>
<keyword evidence="11" id="KW-0489">Methyltransferase</keyword>
<sequence>MSETINYVIVFVIGACVGSFLNVCIYRIPEGLSVVRPGSRCPGCGAPVRGYDNIPIFSYFILGGKCRSCKAAFSVRYAMVELLVALLGVALYLRFGFAPEFFVYAAFTAALVTVAFIDLDHKIIPNVISLPGIVVGFAVACLFGLVPEVGGLNVLYPSIVDSLIGLVLGGGVLFLISFGYYILTGRDGLGFGDVKLLAMIGAFVGWKGVLFTIFTGSVVGAFVGVFIMLFRGKSAKYAVPFGPFLSLGALLYIFFGKSIISWYLSLLMVGPN</sequence>
<evidence type="ECO:0000256" key="3">
    <source>
        <dbReference type="ARBA" id="ARBA00022475"/>
    </source>
</evidence>
<dbReference type="GO" id="GO:0006465">
    <property type="term" value="P:signal peptide processing"/>
    <property type="evidence" value="ECO:0007669"/>
    <property type="project" value="TreeGrafter"/>
</dbReference>
<proteinExistence type="inferred from homology"/>
<keyword evidence="6 8" id="KW-1133">Transmembrane helix</keyword>
<keyword evidence="3" id="KW-1003">Cell membrane</keyword>
<keyword evidence="11" id="KW-0378">Hydrolase</keyword>
<evidence type="ECO:0000256" key="1">
    <source>
        <dbReference type="ARBA" id="ARBA00004429"/>
    </source>
</evidence>
<name>A0A3B0R7T9_9ZZZZ</name>
<dbReference type="InterPro" id="IPR010627">
    <property type="entry name" value="Prepilin_pept_A24_N"/>
</dbReference>
<dbReference type="AlphaFoldDB" id="A0A3B0R7T9"/>
<protein>
    <submittedName>
        <fullName evidence="11">Leader peptidase (Prepilin peptidase) / N-methyltransferase</fullName>
        <ecNumber evidence="11">3.4.23.43</ecNumber>
    </submittedName>
</protein>
<keyword evidence="5 8" id="KW-0812">Transmembrane</keyword>
<dbReference type="InterPro" id="IPR000045">
    <property type="entry name" value="Prepilin_IV_endopep_pep"/>
</dbReference>
<dbReference type="GO" id="GO:0004190">
    <property type="term" value="F:aspartic-type endopeptidase activity"/>
    <property type="evidence" value="ECO:0007669"/>
    <property type="project" value="UniProtKB-EC"/>
</dbReference>
<evidence type="ECO:0000256" key="7">
    <source>
        <dbReference type="ARBA" id="ARBA00023136"/>
    </source>
</evidence>
<dbReference type="PRINTS" id="PR00864">
    <property type="entry name" value="PREPILNPTASE"/>
</dbReference>
<dbReference type="GO" id="GO:0008168">
    <property type="term" value="F:methyltransferase activity"/>
    <property type="evidence" value="ECO:0007669"/>
    <property type="project" value="UniProtKB-KW"/>
</dbReference>
<dbReference type="Pfam" id="PF06750">
    <property type="entry name" value="A24_N_bact"/>
    <property type="match status" value="1"/>
</dbReference>
<keyword evidence="11" id="KW-0808">Transferase</keyword>
<evidence type="ECO:0000256" key="2">
    <source>
        <dbReference type="ARBA" id="ARBA00005801"/>
    </source>
</evidence>
<dbReference type="Gene3D" id="1.20.120.1220">
    <property type="match status" value="1"/>
</dbReference>
<feature type="domain" description="Prepilin peptidase A24 N-terminal" evidence="10">
    <location>
        <begin position="12"/>
        <end position="95"/>
    </location>
</feature>
<comment type="subcellular location">
    <subcellularLocation>
        <location evidence="1">Cell inner membrane</location>
        <topology evidence="1">Multi-pass membrane protein</topology>
    </subcellularLocation>
</comment>
<evidence type="ECO:0000259" key="9">
    <source>
        <dbReference type="Pfam" id="PF01478"/>
    </source>
</evidence>
<evidence type="ECO:0000256" key="5">
    <source>
        <dbReference type="ARBA" id="ARBA00022692"/>
    </source>
</evidence>
<feature type="transmembrane region" description="Helical" evidence="8">
    <location>
        <begin position="126"/>
        <end position="146"/>
    </location>
</feature>
<organism evidence="11">
    <name type="scientific">hydrothermal vent metagenome</name>
    <dbReference type="NCBI Taxonomy" id="652676"/>
    <lineage>
        <taxon>unclassified sequences</taxon>
        <taxon>metagenomes</taxon>
        <taxon>ecological metagenomes</taxon>
    </lineage>
</organism>
<dbReference type="PANTHER" id="PTHR30487:SF0">
    <property type="entry name" value="PREPILIN LEADER PEPTIDASE_N-METHYLTRANSFERASE-RELATED"/>
    <property type="match status" value="1"/>
</dbReference>
<dbReference type="PANTHER" id="PTHR30487">
    <property type="entry name" value="TYPE 4 PREPILIN-LIKE PROTEINS LEADER PEPTIDE-PROCESSING ENZYME"/>
    <property type="match status" value="1"/>
</dbReference>
<feature type="domain" description="Prepilin type IV endopeptidase peptidase" evidence="9">
    <location>
        <begin position="106"/>
        <end position="225"/>
    </location>
</feature>
<comment type="similarity">
    <text evidence="2">Belongs to the peptidase A24 family.</text>
</comment>
<feature type="transmembrane region" description="Helical" evidence="8">
    <location>
        <begin position="204"/>
        <end position="229"/>
    </location>
</feature>
<keyword evidence="7 8" id="KW-0472">Membrane</keyword>
<evidence type="ECO:0000256" key="6">
    <source>
        <dbReference type="ARBA" id="ARBA00022989"/>
    </source>
</evidence>
<evidence type="ECO:0000256" key="8">
    <source>
        <dbReference type="SAM" id="Phobius"/>
    </source>
</evidence>